<dbReference type="AlphaFoldDB" id="A0A399IVD6"/>
<dbReference type="GO" id="GO:0016998">
    <property type="term" value="P:cell wall macromolecule catabolic process"/>
    <property type="evidence" value="ECO:0007669"/>
    <property type="project" value="InterPro"/>
</dbReference>
<dbReference type="GO" id="GO:0003796">
    <property type="term" value="F:lysozyme activity"/>
    <property type="evidence" value="ECO:0007669"/>
    <property type="project" value="InterPro"/>
</dbReference>
<sequence length="275" mass="30636">MCRLNAGAALLLAASVLLGCSRDEPSRGRLADPRPLNAADHRTPGIPANFGDTKPIEWEGITPDRYPVHGIDASRYQGEIDWFTARRSGVNFAWLKATEGGDHIDSGFAVNAPRARAAGVPVGGYHFYYFCRTPVEQAEWFIKNVPAVSGDLPPLLDMEWNHQSKTCPRRPDAATVRADIRQFTNVIERHYGTAPVIYTTPDFYAENDLGALVGYDFWLRSVAGHPSERYPGERWTFWQYTGTGVASGVNGIVDLNVFAGDIRSWQLWLALRRQN</sequence>
<dbReference type="GO" id="GO:0009253">
    <property type="term" value="P:peptidoglycan catabolic process"/>
    <property type="evidence" value="ECO:0007669"/>
    <property type="project" value="InterPro"/>
</dbReference>
<dbReference type="Gene3D" id="3.20.20.80">
    <property type="entry name" value="Glycosidases"/>
    <property type="match status" value="1"/>
</dbReference>
<dbReference type="Pfam" id="PF01183">
    <property type="entry name" value="Glyco_hydro_25"/>
    <property type="match status" value="1"/>
</dbReference>
<feature type="region of interest" description="Disordered" evidence="4">
    <location>
        <begin position="25"/>
        <end position="49"/>
    </location>
</feature>
<dbReference type="InterPro" id="IPR002053">
    <property type="entry name" value="Glyco_hydro_25"/>
</dbReference>
<dbReference type="OrthoDB" id="9798192at2"/>
<dbReference type="SUPFAM" id="SSF51445">
    <property type="entry name" value="(Trans)glycosidases"/>
    <property type="match status" value="1"/>
</dbReference>
<evidence type="ECO:0000256" key="1">
    <source>
        <dbReference type="ARBA" id="ARBA00010646"/>
    </source>
</evidence>
<reference evidence="5 6" key="1">
    <citation type="submission" date="2018-08" db="EMBL/GenBank/DDBJ databases">
        <title>Pseudooceanicola sediminis CY03 in the family Rhodobacteracea.</title>
        <authorList>
            <person name="Zhang Y.-J."/>
        </authorList>
    </citation>
    <scope>NUCLEOTIDE SEQUENCE [LARGE SCALE GENOMIC DNA]</scope>
    <source>
        <strain evidence="5 6">CY03</strain>
    </source>
</reference>
<keyword evidence="2 5" id="KW-0378">Hydrolase</keyword>
<dbReference type="PROSITE" id="PS51257">
    <property type="entry name" value="PROKAR_LIPOPROTEIN"/>
    <property type="match status" value="1"/>
</dbReference>
<gene>
    <name evidence="5" type="ORF">DL237_19025</name>
</gene>
<evidence type="ECO:0000256" key="3">
    <source>
        <dbReference type="ARBA" id="ARBA00023295"/>
    </source>
</evidence>
<proteinExistence type="inferred from homology"/>
<dbReference type="Proteomes" id="UP000265848">
    <property type="component" value="Unassembled WGS sequence"/>
</dbReference>
<protein>
    <submittedName>
        <fullName evidence="5">Glycoside hydrolase</fullName>
    </submittedName>
</protein>
<comment type="caution">
    <text evidence="5">The sequence shown here is derived from an EMBL/GenBank/DDBJ whole genome shotgun (WGS) entry which is preliminary data.</text>
</comment>
<keyword evidence="3" id="KW-0326">Glycosidase</keyword>
<dbReference type="PROSITE" id="PS51904">
    <property type="entry name" value="GLYCOSYL_HYDROL_F25_2"/>
    <property type="match status" value="1"/>
</dbReference>
<comment type="similarity">
    <text evidence="1">Belongs to the glycosyl hydrolase 25 family.</text>
</comment>
<evidence type="ECO:0000313" key="5">
    <source>
        <dbReference type="EMBL" id="RII37118.1"/>
    </source>
</evidence>
<dbReference type="CDD" id="cd06413">
    <property type="entry name" value="GH25_muramidase_1"/>
    <property type="match status" value="1"/>
</dbReference>
<organism evidence="5 6">
    <name type="scientific">Pseudooceanicola sediminis</name>
    <dbReference type="NCBI Taxonomy" id="2211117"/>
    <lineage>
        <taxon>Bacteria</taxon>
        <taxon>Pseudomonadati</taxon>
        <taxon>Pseudomonadota</taxon>
        <taxon>Alphaproteobacteria</taxon>
        <taxon>Rhodobacterales</taxon>
        <taxon>Paracoccaceae</taxon>
        <taxon>Pseudooceanicola</taxon>
    </lineage>
</organism>
<dbReference type="EMBL" id="QWJJ01000022">
    <property type="protein sequence ID" value="RII37118.1"/>
    <property type="molecule type" value="Genomic_DNA"/>
</dbReference>
<evidence type="ECO:0000256" key="2">
    <source>
        <dbReference type="ARBA" id="ARBA00022801"/>
    </source>
</evidence>
<dbReference type="PANTHER" id="PTHR34135">
    <property type="entry name" value="LYSOZYME"/>
    <property type="match status" value="1"/>
</dbReference>
<dbReference type="InterPro" id="IPR017853">
    <property type="entry name" value="GH"/>
</dbReference>
<keyword evidence="6" id="KW-1185">Reference proteome</keyword>
<evidence type="ECO:0000313" key="6">
    <source>
        <dbReference type="Proteomes" id="UP000265848"/>
    </source>
</evidence>
<name>A0A399IVD6_9RHOB</name>
<dbReference type="InterPro" id="IPR018077">
    <property type="entry name" value="Glyco_hydro_fam25_subgr"/>
</dbReference>
<dbReference type="PANTHER" id="PTHR34135:SF2">
    <property type="entry name" value="LYSOZYME"/>
    <property type="match status" value="1"/>
</dbReference>
<accession>A0A399IVD6</accession>
<evidence type="ECO:0000256" key="4">
    <source>
        <dbReference type="SAM" id="MobiDB-lite"/>
    </source>
</evidence>
<dbReference type="SMART" id="SM00641">
    <property type="entry name" value="Glyco_25"/>
    <property type="match status" value="1"/>
</dbReference>
<dbReference type="GO" id="GO:0016052">
    <property type="term" value="P:carbohydrate catabolic process"/>
    <property type="evidence" value="ECO:0007669"/>
    <property type="project" value="TreeGrafter"/>
</dbReference>